<dbReference type="PANTHER" id="PTHR13713">
    <property type="entry name" value="SIALYLTRANSFERASE"/>
    <property type="match status" value="1"/>
</dbReference>
<evidence type="ECO:0000256" key="2">
    <source>
        <dbReference type="ARBA" id="ARBA00006003"/>
    </source>
</evidence>
<evidence type="ECO:0000256" key="9">
    <source>
        <dbReference type="ARBA" id="ARBA00023136"/>
    </source>
</evidence>
<accession>A0A6P8RBP7</accession>
<dbReference type="CTD" id="10402"/>
<evidence type="ECO:0000313" key="12">
    <source>
        <dbReference type="Proteomes" id="UP000515159"/>
    </source>
</evidence>
<dbReference type="Pfam" id="PF00777">
    <property type="entry name" value="Glyco_transf_29"/>
    <property type="match status" value="1"/>
</dbReference>
<dbReference type="InterPro" id="IPR001675">
    <property type="entry name" value="Glyco_trans_29"/>
</dbReference>
<dbReference type="PANTHER" id="PTHR13713:SF8">
    <property type="entry name" value="TYPE 2 LACTOSAMINE ALPHA-2,3-SIALYLTRANSFERASE"/>
    <property type="match status" value="1"/>
</dbReference>
<evidence type="ECO:0000256" key="7">
    <source>
        <dbReference type="ARBA" id="ARBA00022989"/>
    </source>
</evidence>
<evidence type="ECO:0000256" key="3">
    <source>
        <dbReference type="ARBA" id="ARBA00022676"/>
    </source>
</evidence>
<evidence type="ECO:0000313" key="13">
    <source>
        <dbReference type="RefSeq" id="XP_033797041.1"/>
    </source>
</evidence>
<keyword evidence="10" id="KW-0325">Glycoprotein</keyword>
<reference evidence="13" key="1">
    <citation type="submission" date="2025-08" db="UniProtKB">
        <authorList>
            <consortium name="RefSeq"/>
        </authorList>
    </citation>
    <scope>IDENTIFICATION</scope>
</reference>
<evidence type="ECO:0000256" key="8">
    <source>
        <dbReference type="ARBA" id="ARBA00023034"/>
    </source>
</evidence>
<evidence type="ECO:0000256" key="4">
    <source>
        <dbReference type="ARBA" id="ARBA00022679"/>
    </source>
</evidence>
<dbReference type="AlphaFoldDB" id="A0A6P8RBP7"/>
<evidence type="ECO:0000256" key="1">
    <source>
        <dbReference type="ARBA" id="ARBA00004323"/>
    </source>
</evidence>
<dbReference type="GO" id="GO:0000139">
    <property type="term" value="C:Golgi membrane"/>
    <property type="evidence" value="ECO:0007669"/>
    <property type="project" value="UniProtKB-SubCell"/>
</dbReference>
<dbReference type="GeneID" id="117359043"/>
<dbReference type="InterPro" id="IPR038578">
    <property type="entry name" value="GT29-like_sf"/>
</dbReference>
<keyword evidence="5 11" id="KW-0812">Transmembrane</keyword>
<evidence type="ECO:0000256" key="5">
    <source>
        <dbReference type="ARBA" id="ARBA00022692"/>
    </source>
</evidence>
<dbReference type="Gene3D" id="3.90.1480.20">
    <property type="entry name" value="Glycosyl transferase family 29"/>
    <property type="match status" value="2"/>
</dbReference>
<comment type="subcellular location">
    <subcellularLocation>
        <location evidence="1">Golgi apparatus membrane</location>
        <topology evidence="1">Single-pass type II membrane protein</topology>
    </subcellularLocation>
</comment>
<keyword evidence="8" id="KW-0333">Golgi apparatus</keyword>
<feature type="transmembrane region" description="Helical" evidence="11">
    <location>
        <begin position="67"/>
        <end position="86"/>
    </location>
</feature>
<evidence type="ECO:0000256" key="10">
    <source>
        <dbReference type="ARBA" id="ARBA00023180"/>
    </source>
</evidence>
<evidence type="ECO:0000256" key="6">
    <source>
        <dbReference type="ARBA" id="ARBA00022968"/>
    </source>
</evidence>
<organism evidence="12 13">
    <name type="scientific">Geotrypetes seraphini</name>
    <name type="common">Gaboon caecilian</name>
    <name type="synonym">Caecilia seraphini</name>
    <dbReference type="NCBI Taxonomy" id="260995"/>
    <lineage>
        <taxon>Eukaryota</taxon>
        <taxon>Metazoa</taxon>
        <taxon>Chordata</taxon>
        <taxon>Craniata</taxon>
        <taxon>Vertebrata</taxon>
        <taxon>Euteleostomi</taxon>
        <taxon>Amphibia</taxon>
        <taxon>Gymnophiona</taxon>
        <taxon>Geotrypetes</taxon>
    </lineage>
</organism>
<dbReference type="GO" id="GO:0008373">
    <property type="term" value="F:sialyltransferase activity"/>
    <property type="evidence" value="ECO:0007669"/>
    <property type="project" value="InterPro"/>
</dbReference>
<evidence type="ECO:0000256" key="11">
    <source>
        <dbReference type="SAM" id="Phobius"/>
    </source>
</evidence>
<protein>
    <submittedName>
        <fullName evidence="13">Type 2 lactosamine alpha-2,3-sialyltransferase isoform X2</fullName>
    </submittedName>
</protein>
<keyword evidence="9 11" id="KW-0472">Membrane</keyword>
<keyword evidence="12" id="KW-1185">Reference proteome</keyword>
<sequence length="347" mass="39408">MENGTDSPPLRVSCRELPDGVGVSCILLTSSSILPKTAILEHCEATPALRPLLFGILKPGHSVMRKFLLAITLIACFLHFILHCILQKSSFSWVPTVNVEKIQVIETCFNQNFRFLLNMSDVEPFLCYGNFQQQSVLYGNNKFDLPYGIRKGERFFKAALSRLESCHLPWEVEKVPCKRCIVVGNGGILRNKTLGQKIDSYDIIIRMNNAPVIGFEQDVGRKTTFRLCYPESIFSDPVHYDPNTTVVLLAFKPHDVKWLSELLLHRHAKPTHPTTGLIAIVLALHICNEVHIAGFKYNFTTQNSTLHYYGNETMSLMIENEYHNISAEQRLLGRFVENKTIINLTQD</sequence>
<name>A0A6P8RBP7_GEOSA</name>
<keyword evidence="6" id="KW-0735">Signal-anchor</keyword>
<dbReference type="GO" id="GO:0009247">
    <property type="term" value="P:glycolipid biosynthetic process"/>
    <property type="evidence" value="ECO:0007669"/>
    <property type="project" value="TreeGrafter"/>
</dbReference>
<dbReference type="Proteomes" id="UP000515159">
    <property type="component" value="Chromosome 4"/>
</dbReference>
<keyword evidence="3" id="KW-0328">Glycosyltransferase</keyword>
<keyword evidence="7 11" id="KW-1133">Transmembrane helix</keyword>
<proteinExistence type="inferred from homology"/>
<keyword evidence="4" id="KW-0808">Transferase</keyword>
<gene>
    <name evidence="13" type="primary">ST3GAL6</name>
</gene>
<dbReference type="InterPro" id="IPR051142">
    <property type="entry name" value="Glycosyltransferase_29"/>
</dbReference>
<comment type="similarity">
    <text evidence="2">Belongs to the glycosyltransferase 29 family.</text>
</comment>
<dbReference type="RefSeq" id="XP_033797041.1">
    <property type="nucleotide sequence ID" value="XM_033941150.1"/>
</dbReference>